<sequence length="72" mass="7933">MSRMSANFPIPNVQIYLLDLNNALHTGLSTDADIRGNTESKTQRKDDEHEIEVKVQGQDMMATGVSVTDGIN</sequence>
<accession>A0A8H6ATD0</accession>
<protein>
    <submittedName>
        <fullName evidence="2">Uncharacterized protein</fullName>
    </submittedName>
</protein>
<feature type="compositionally biased region" description="Basic and acidic residues" evidence="1">
    <location>
        <begin position="32"/>
        <end position="50"/>
    </location>
</feature>
<dbReference type="EMBL" id="JABFCT010000009">
    <property type="protein sequence ID" value="KAF5873085.1"/>
    <property type="molecule type" value="Genomic_DNA"/>
</dbReference>
<name>A0A8H6ATD0_9HELO</name>
<feature type="region of interest" description="Disordered" evidence="1">
    <location>
        <begin position="28"/>
        <end position="50"/>
    </location>
</feature>
<evidence type="ECO:0000313" key="3">
    <source>
        <dbReference type="Proteomes" id="UP000531561"/>
    </source>
</evidence>
<organism evidence="2 3">
    <name type="scientific">Botrytis fragariae</name>
    <dbReference type="NCBI Taxonomy" id="1964551"/>
    <lineage>
        <taxon>Eukaryota</taxon>
        <taxon>Fungi</taxon>
        <taxon>Dikarya</taxon>
        <taxon>Ascomycota</taxon>
        <taxon>Pezizomycotina</taxon>
        <taxon>Leotiomycetes</taxon>
        <taxon>Helotiales</taxon>
        <taxon>Sclerotiniaceae</taxon>
        <taxon>Botrytis</taxon>
    </lineage>
</organism>
<keyword evidence="3" id="KW-1185">Reference proteome</keyword>
<dbReference type="Proteomes" id="UP000531561">
    <property type="component" value="Unassembled WGS sequence"/>
</dbReference>
<evidence type="ECO:0000256" key="1">
    <source>
        <dbReference type="SAM" id="MobiDB-lite"/>
    </source>
</evidence>
<evidence type="ECO:0000313" key="2">
    <source>
        <dbReference type="EMBL" id="KAF5873085.1"/>
    </source>
</evidence>
<dbReference type="GeneID" id="59262417"/>
<dbReference type="RefSeq" id="XP_037192031.1">
    <property type="nucleotide sequence ID" value="XM_037338725.1"/>
</dbReference>
<comment type="caution">
    <text evidence="2">The sequence shown here is derived from an EMBL/GenBank/DDBJ whole genome shotgun (WGS) entry which is preliminary data.</text>
</comment>
<reference evidence="2 3" key="1">
    <citation type="journal article" date="2020" name="Phytopathology">
        <title>A high-quality genome resource of Botrytis fragariae, a new and rapidly spreading fungal pathogen causing strawberry gray mold in the U.S.A.</title>
        <authorList>
            <person name="Wu Y."/>
            <person name="Saski C.A."/>
            <person name="Schnabel G."/>
            <person name="Xiao S."/>
            <person name="Hu M."/>
        </authorList>
    </citation>
    <scope>NUCLEOTIDE SEQUENCE [LARGE SCALE GENOMIC DNA]</scope>
    <source>
        <strain evidence="2 3">BVB16</strain>
    </source>
</reference>
<gene>
    <name evidence="2" type="ORF">Bfra_008362</name>
</gene>
<dbReference type="AlphaFoldDB" id="A0A8H6ATD0"/>
<proteinExistence type="predicted"/>